<dbReference type="GO" id="GO:0003723">
    <property type="term" value="F:RNA binding"/>
    <property type="evidence" value="ECO:0007669"/>
    <property type="project" value="InterPro"/>
</dbReference>
<proteinExistence type="predicted"/>
<evidence type="ECO:0000313" key="5">
    <source>
        <dbReference type="Proteomes" id="UP000502665"/>
    </source>
</evidence>
<evidence type="ECO:0000256" key="3">
    <source>
        <dbReference type="SAM" id="SignalP"/>
    </source>
</evidence>
<gene>
    <name evidence="4" type="ORF">G9272_09275</name>
</gene>
<dbReference type="GO" id="GO:0016787">
    <property type="term" value="F:hydrolase activity"/>
    <property type="evidence" value="ECO:0007669"/>
    <property type="project" value="UniProtKB-KW"/>
</dbReference>
<keyword evidence="1" id="KW-0540">Nuclease</keyword>
<accession>A0A6M4WKN4</accession>
<dbReference type="Pfam" id="PF00545">
    <property type="entry name" value="Ribonuclease"/>
    <property type="match status" value="1"/>
</dbReference>
<dbReference type="EMBL" id="CP049838">
    <property type="protein sequence ID" value="QJT00452.1"/>
    <property type="molecule type" value="Genomic_DNA"/>
</dbReference>
<dbReference type="GO" id="GO:0004521">
    <property type="term" value="F:RNA endonuclease activity"/>
    <property type="evidence" value="ECO:0007669"/>
    <property type="project" value="InterPro"/>
</dbReference>
<dbReference type="AlphaFoldDB" id="A0A6M4WKN4"/>
<dbReference type="InterPro" id="IPR016191">
    <property type="entry name" value="Ribonuclease/ribotoxin"/>
</dbReference>
<dbReference type="RefSeq" id="WP_171396089.1">
    <property type="nucleotide sequence ID" value="NZ_CP049838.1"/>
</dbReference>
<keyword evidence="3" id="KW-0732">Signal</keyword>
<evidence type="ECO:0000313" key="4">
    <source>
        <dbReference type="EMBL" id="QJT00452.1"/>
    </source>
</evidence>
<dbReference type="PROSITE" id="PS51257">
    <property type="entry name" value="PROKAR_LIPOPROTEIN"/>
    <property type="match status" value="1"/>
</dbReference>
<dbReference type="Gene3D" id="3.10.450.30">
    <property type="entry name" value="Microbial ribonucleases"/>
    <property type="match status" value="1"/>
</dbReference>
<keyword evidence="5" id="KW-1185">Reference proteome</keyword>
<sequence length="139" mass="15248">MLLRFVPRVLLCLLLPLALLTGCTSGQPGPRDSTPAAAQAAEPSWAGGLATVRESELPAEARRTLRLIDDGGPFPYAKDGAVFGNFEGLLPAHKRGYYHEYTVETPGSRDRGARRVVTGRGDEIYYTDDHYNTFRAVLR</sequence>
<evidence type="ECO:0000256" key="2">
    <source>
        <dbReference type="ARBA" id="ARBA00022801"/>
    </source>
</evidence>
<dbReference type="InterPro" id="IPR000026">
    <property type="entry name" value="N1-like"/>
</dbReference>
<feature type="chain" id="PRO_5026737824" evidence="3">
    <location>
        <begin position="27"/>
        <end position="139"/>
    </location>
</feature>
<protein>
    <submittedName>
        <fullName evidence="4">Ribonuclease N</fullName>
    </submittedName>
</protein>
<keyword evidence="2" id="KW-0378">Hydrolase</keyword>
<organism evidence="4 5">
    <name type="scientific">Streptomyces asoensis</name>
    <dbReference type="NCBI Taxonomy" id="249586"/>
    <lineage>
        <taxon>Bacteria</taxon>
        <taxon>Bacillati</taxon>
        <taxon>Actinomycetota</taxon>
        <taxon>Actinomycetes</taxon>
        <taxon>Kitasatosporales</taxon>
        <taxon>Streptomycetaceae</taxon>
        <taxon>Streptomyces</taxon>
    </lineage>
</organism>
<name>A0A6M4WKN4_9ACTN</name>
<dbReference type="Proteomes" id="UP000502665">
    <property type="component" value="Chromosome"/>
</dbReference>
<evidence type="ECO:0000256" key="1">
    <source>
        <dbReference type="ARBA" id="ARBA00022722"/>
    </source>
</evidence>
<reference evidence="4" key="1">
    <citation type="submission" date="2020-03" db="EMBL/GenBank/DDBJ databases">
        <title>Molecular networking-based the target discovery of potent antiproliferative macrolactams: 5/6/7/16 polycyclic ansamycins and glycosylated trienomycin from Streptomyces cacaoi subsp. asoensis.</title>
        <authorList>
            <person name="Liu L.-L."/>
        </authorList>
    </citation>
    <scope>NUCLEOTIDE SEQUENCE [LARGE SCALE GENOMIC DNA]</scope>
    <source>
        <strain evidence="4">H2S5</strain>
    </source>
</reference>
<feature type="signal peptide" evidence="3">
    <location>
        <begin position="1"/>
        <end position="26"/>
    </location>
</feature>
<dbReference type="SUPFAM" id="SSF53933">
    <property type="entry name" value="Microbial ribonucleases"/>
    <property type="match status" value="1"/>
</dbReference>